<dbReference type="Proteomes" id="UP001651158">
    <property type="component" value="Unassembled WGS sequence"/>
</dbReference>
<accession>A0ABR4QIE0</accession>
<dbReference type="Gene3D" id="4.10.270.10">
    <property type="entry name" value="Myosin, subunit A"/>
    <property type="match status" value="1"/>
</dbReference>
<dbReference type="PROSITE" id="PS50096">
    <property type="entry name" value="IQ"/>
    <property type="match status" value="1"/>
</dbReference>
<reference evidence="3 4" key="1">
    <citation type="journal article" date="2022" name="Front. Cell. Infect. Microbiol.">
        <title>The Genomes of Two Strains of Taenia crassiceps the Animal Model for the Study of Human Cysticercosis.</title>
        <authorList>
            <person name="Bobes R.J."/>
            <person name="Estrada K."/>
            <person name="Rios-Valencia D.G."/>
            <person name="Calderon-Gallegos A."/>
            <person name="de la Torre P."/>
            <person name="Carrero J.C."/>
            <person name="Sanchez-Flores A."/>
            <person name="Laclette J.P."/>
        </authorList>
    </citation>
    <scope>NUCLEOTIDE SEQUENCE [LARGE SCALE GENOMIC DNA]</scope>
    <source>
        <strain evidence="3">WFUcys</strain>
    </source>
</reference>
<dbReference type="PANTHER" id="PTHR23159">
    <property type="entry name" value="CENTROSOMAL PROTEIN 2"/>
    <property type="match status" value="1"/>
</dbReference>
<keyword evidence="1" id="KW-0175">Coiled coil</keyword>
<name>A0ABR4QIE0_9CEST</name>
<dbReference type="PANTHER" id="PTHR23159:SF60">
    <property type="entry name" value="SPINDLE ASSEMBLY ABNORMAL PROTEIN 4"/>
    <property type="match status" value="1"/>
</dbReference>
<evidence type="ECO:0000256" key="1">
    <source>
        <dbReference type="SAM" id="Coils"/>
    </source>
</evidence>
<feature type="compositionally biased region" description="Low complexity" evidence="2">
    <location>
        <begin position="1050"/>
        <end position="1070"/>
    </location>
</feature>
<evidence type="ECO:0000256" key="2">
    <source>
        <dbReference type="SAM" id="MobiDB-lite"/>
    </source>
</evidence>
<protein>
    <submittedName>
        <fullName evidence="3">Myosin heavy chain non-muscle</fullName>
    </submittedName>
</protein>
<feature type="region of interest" description="Disordered" evidence="2">
    <location>
        <begin position="81"/>
        <end position="120"/>
    </location>
</feature>
<sequence>MASPQPTQEQPPKVYLRNDVYRSAVPDMPYTTPYGKAPVAYKAGDTVVYSRQPATVPRQAYPSMDSIEAPYYVDESTLRSGTFSDLSNQSKSKHSKSSQRLHHRYHHHHHRGQRIEDPDGYWKVPHANSQEKLHSTLPGSYVTPGGRQLPRTPKQHTAGVQVIDVNQTVGEKPEKNPSYTDLTQEAEEYMQSSQYLPSEDSEMTITFHYDPNADAEMGFPEDTLVRLQAQCRAFLAKKRFREDEAVRIIQKNAALYFDPWFRLFLVLKPHLKHFRLEEEIIQLKSELEKYKAMVNVLRYENVAYQDKISRLLILLDQMHPDGSSSDLISKLIKELSMAVADHQKQWRSMVAELPSSELNGVSGGISAVIGQRNSDSAMTENSYELAKGKAEFYREQLELLRDDVEAQNARISQHYEEKIGVLSERVEQLQDMLTRESFRVERLNGELDVANGQLVEARETEGNLTNMVSRLKAELDRRLPVTASEPGTPGEPAIVANTVQNAYAAAPLPSSIELLNDRQGEQMSALRKLAGIRSFLTENPEIYETLKDTPLGQGGEYDILSPNDGVGSGSLGVDGALGHSTNSIFHSQSHIENYHLGRTQEMDSRYDMLQQKLEDEIGYREDLELEAQEMRNKISNLQRQVRRQRDEHEEEMVEREQAHNRRVRELDDVIDEITKEKQDLEKRCLELQNKVEELRQTPDLSDSENGGDELRDTQAKLAAENRQYQKELDQIREDFEQYKRENNTKELKEQLIEKDEKISQLEVSQRHTSSDMEILNVRLQNANKLLDDNEQRLRSLTKERQGLMHRISQLEGERDAAVREAASVTGKAGAEREASVARLRELEDLKLERAAYQKDFTEMKLHLIETSTKAEAEKHALEKRLSDLETASNKREADLKADLDVYKEKVENLQQELSELHKVESVTSTDNRHLKRRIRELQDNVETYTRRVAELERRNADLSAEVERTQASLSASREAAASLMRDRQTLASEGYDFSATGPGTDTVEYSDDDEVDVSNDIDELVTSPGDLGRHSASYYGGISGTQTVDRCRNRSQQRQSSRSTSRSRTYNRTQPMSHRQSTPASGLSSKDLSPLLPPRPSTRYEEPSQQNERLYDSEN</sequence>
<feature type="compositionally biased region" description="Polar residues" evidence="2">
    <location>
        <begin position="1071"/>
        <end position="1082"/>
    </location>
</feature>
<evidence type="ECO:0000313" key="4">
    <source>
        <dbReference type="Proteomes" id="UP001651158"/>
    </source>
</evidence>
<feature type="coiled-coil region" evidence="1">
    <location>
        <begin position="273"/>
        <end position="300"/>
    </location>
</feature>
<feature type="region of interest" description="Disordered" evidence="2">
    <location>
        <begin position="1021"/>
        <end position="1115"/>
    </location>
</feature>
<keyword evidence="4" id="KW-1185">Reference proteome</keyword>
<dbReference type="EMBL" id="JAKROA010000003">
    <property type="protein sequence ID" value="KAL5109297.1"/>
    <property type="molecule type" value="Genomic_DNA"/>
</dbReference>
<feature type="coiled-coil region" evidence="1">
    <location>
        <begin position="383"/>
        <end position="460"/>
    </location>
</feature>
<feature type="coiled-coil region" evidence="1">
    <location>
        <begin position="867"/>
        <end position="968"/>
    </location>
</feature>
<gene>
    <name evidence="3" type="ORF">TcWFU_008104</name>
</gene>
<feature type="compositionally biased region" description="Basic residues" evidence="2">
    <location>
        <begin position="91"/>
        <end position="112"/>
    </location>
</feature>
<organism evidence="3 4">
    <name type="scientific">Taenia crassiceps</name>
    <dbReference type="NCBI Taxonomy" id="6207"/>
    <lineage>
        <taxon>Eukaryota</taxon>
        <taxon>Metazoa</taxon>
        <taxon>Spiralia</taxon>
        <taxon>Lophotrochozoa</taxon>
        <taxon>Platyhelminthes</taxon>
        <taxon>Cestoda</taxon>
        <taxon>Eucestoda</taxon>
        <taxon>Cyclophyllidea</taxon>
        <taxon>Taeniidae</taxon>
        <taxon>Taenia</taxon>
    </lineage>
</organism>
<proteinExistence type="predicted"/>
<feature type="coiled-coil region" evidence="1">
    <location>
        <begin position="613"/>
        <end position="820"/>
    </location>
</feature>
<comment type="caution">
    <text evidence="3">The sequence shown here is derived from an EMBL/GenBank/DDBJ whole genome shotgun (WGS) entry which is preliminary data.</text>
</comment>
<evidence type="ECO:0000313" key="3">
    <source>
        <dbReference type="EMBL" id="KAL5109297.1"/>
    </source>
</evidence>